<dbReference type="GO" id="GO:0003677">
    <property type="term" value="F:DNA binding"/>
    <property type="evidence" value="ECO:0007669"/>
    <property type="project" value="InterPro"/>
</dbReference>
<dbReference type="AlphaFoldDB" id="A0A8T8LK83"/>
<name>A0A8T8LK83_9EURY</name>
<proteinExistence type="predicted"/>
<dbReference type="Proteomes" id="UP000679341">
    <property type="component" value="Chromosome"/>
</dbReference>
<dbReference type="InterPro" id="IPR014001">
    <property type="entry name" value="Helicase_ATP-bd"/>
</dbReference>
<keyword evidence="1" id="KW-0547">Nucleotide-binding</keyword>
<evidence type="ECO:0000256" key="4">
    <source>
        <dbReference type="ARBA" id="ARBA00022840"/>
    </source>
</evidence>
<dbReference type="InterPro" id="IPR050615">
    <property type="entry name" value="ATP-dep_DNA_Helicase"/>
</dbReference>
<keyword evidence="2" id="KW-0378">Hydrolase</keyword>
<dbReference type="GO" id="GO:0004386">
    <property type="term" value="F:helicase activity"/>
    <property type="evidence" value="ECO:0007669"/>
    <property type="project" value="UniProtKB-KW"/>
</dbReference>
<sequence length="473" mass="54084">MSHEGLHVPDWIEARPYQQEAIQEWMSAGGKGILEMATGTGKTVTALLAATRVDQSVDKKFLLVVAVPYQHLVNQWKSNLDDFGATPVLAFESRRNWQPRLERELLEFNNGMRDTCVVVTTHRTLSGESARKTIRRANGNSMLIADEVHHMGAAQTQEALSDQFDLRLGLSATPERWYDEEGTKELDAYFGGTVFEYGLEKAIEAGALCEYYYIPHIVELQDEEMEEYMRLTTKIGRLAGKSNDKEGNLNLEQNPALQQALFKRARLIGTAREKLFLLIDLLNSEIDTKHTLVYCSDGKLEVDGQLQRHVDLTTERIRNECNLSVERFTARENQQERKQLLTRFDEEEIDVLTSIRCLDEGVDIPATRTAYILASTSNPRQYVQRRGRILRKYEGKKYAVIHDFITIPDTQRHPEMLSDDQYEIERTLIRKELERVSMFAETARNHPDADVDGVPTSTGSLQEVKRRYDLLAG</sequence>
<evidence type="ECO:0000256" key="1">
    <source>
        <dbReference type="ARBA" id="ARBA00022741"/>
    </source>
</evidence>
<accession>A0A8T8LK83</accession>
<dbReference type="KEGG" id="hss:J7656_11500"/>
<dbReference type="RefSeq" id="WP_211553352.1">
    <property type="nucleotide sequence ID" value="NZ_CP073695.1"/>
</dbReference>
<dbReference type="Pfam" id="PF04851">
    <property type="entry name" value="ResIII"/>
    <property type="match status" value="1"/>
</dbReference>
<gene>
    <name evidence="7" type="ORF">J7656_11500</name>
</gene>
<keyword evidence="3 7" id="KW-0347">Helicase</keyword>
<evidence type="ECO:0000313" key="7">
    <source>
        <dbReference type="EMBL" id="QUO47200.1"/>
    </source>
</evidence>
<dbReference type="InterPro" id="IPR001650">
    <property type="entry name" value="Helicase_C-like"/>
</dbReference>
<dbReference type="GO" id="GO:0016787">
    <property type="term" value="F:hydrolase activity"/>
    <property type="evidence" value="ECO:0007669"/>
    <property type="project" value="UniProtKB-KW"/>
</dbReference>
<dbReference type="GO" id="GO:0140097">
    <property type="term" value="F:catalytic activity, acting on DNA"/>
    <property type="evidence" value="ECO:0007669"/>
    <property type="project" value="UniProtKB-ARBA"/>
</dbReference>
<evidence type="ECO:0000256" key="3">
    <source>
        <dbReference type="ARBA" id="ARBA00022806"/>
    </source>
</evidence>
<evidence type="ECO:0000259" key="5">
    <source>
        <dbReference type="PROSITE" id="PS51192"/>
    </source>
</evidence>
<dbReference type="SMART" id="SM00490">
    <property type="entry name" value="HELICc"/>
    <property type="match status" value="1"/>
</dbReference>
<dbReference type="SMART" id="SM00487">
    <property type="entry name" value="DEXDc"/>
    <property type="match status" value="1"/>
</dbReference>
<dbReference type="GeneID" id="64828174"/>
<dbReference type="InterPro" id="IPR006935">
    <property type="entry name" value="Helicase/UvrB_N"/>
</dbReference>
<protein>
    <submittedName>
        <fullName evidence="7">DEAD/DEAH box helicase family protein</fullName>
    </submittedName>
</protein>
<reference evidence="7 8" key="1">
    <citation type="submission" date="2021-03" db="EMBL/GenBank/DDBJ databases">
        <title>Halorubrum sodomense MBLA0099, Whole genome shotgun sequencing.</title>
        <authorList>
            <person name="Seo M.-J."/>
            <person name="Cho E.-S."/>
            <person name="Hwang C.Y."/>
        </authorList>
    </citation>
    <scope>NUCLEOTIDE SEQUENCE [LARGE SCALE GENOMIC DNA]</scope>
    <source>
        <strain evidence="7 8">MBLA0099</strain>
    </source>
</reference>
<dbReference type="OrthoDB" id="6396at2157"/>
<dbReference type="Gene3D" id="3.40.50.300">
    <property type="entry name" value="P-loop containing nucleotide triphosphate hydrolases"/>
    <property type="match status" value="2"/>
</dbReference>
<organism evidence="7 8">
    <name type="scientific">Halorubrum ruber</name>
    <dbReference type="NCBI Taxonomy" id="2982524"/>
    <lineage>
        <taxon>Archaea</taxon>
        <taxon>Methanobacteriati</taxon>
        <taxon>Methanobacteriota</taxon>
        <taxon>Stenosarchaea group</taxon>
        <taxon>Halobacteria</taxon>
        <taxon>Halobacteriales</taxon>
        <taxon>Haloferacaceae</taxon>
        <taxon>Halorubrum</taxon>
    </lineage>
</organism>
<keyword evidence="8" id="KW-1185">Reference proteome</keyword>
<dbReference type="Pfam" id="PF00271">
    <property type="entry name" value="Helicase_C"/>
    <property type="match status" value="1"/>
</dbReference>
<dbReference type="GO" id="GO:0005524">
    <property type="term" value="F:ATP binding"/>
    <property type="evidence" value="ECO:0007669"/>
    <property type="project" value="UniProtKB-KW"/>
</dbReference>
<keyword evidence="4" id="KW-0067">ATP-binding</keyword>
<dbReference type="PANTHER" id="PTHR11274:SF0">
    <property type="entry name" value="GENERAL TRANSCRIPTION AND DNA REPAIR FACTOR IIH HELICASE SUBUNIT XPB"/>
    <property type="match status" value="1"/>
</dbReference>
<evidence type="ECO:0000256" key="2">
    <source>
        <dbReference type="ARBA" id="ARBA00022801"/>
    </source>
</evidence>
<dbReference type="PANTHER" id="PTHR11274">
    <property type="entry name" value="RAD25/XP-B DNA REPAIR HELICASE"/>
    <property type="match status" value="1"/>
</dbReference>
<dbReference type="PROSITE" id="PS51192">
    <property type="entry name" value="HELICASE_ATP_BIND_1"/>
    <property type="match status" value="1"/>
</dbReference>
<evidence type="ECO:0000259" key="6">
    <source>
        <dbReference type="PROSITE" id="PS51194"/>
    </source>
</evidence>
<evidence type="ECO:0000313" key="8">
    <source>
        <dbReference type="Proteomes" id="UP000679341"/>
    </source>
</evidence>
<dbReference type="SUPFAM" id="SSF52540">
    <property type="entry name" value="P-loop containing nucleoside triphosphate hydrolases"/>
    <property type="match status" value="1"/>
</dbReference>
<dbReference type="EMBL" id="CP073695">
    <property type="protein sequence ID" value="QUO47200.1"/>
    <property type="molecule type" value="Genomic_DNA"/>
</dbReference>
<dbReference type="PROSITE" id="PS51194">
    <property type="entry name" value="HELICASE_CTER"/>
    <property type="match status" value="1"/>
</dbReference>
<dbReference type="InterPro" id="IPR027417">
    <property type="entry name" value="P-loop_NTPase"/>
</dbReference>
<feature type="domain" description="Helicase ATP-binding" evidence="5">
    <location>
        <begin position="23"/>
        <end position="192"/>
    </location>
</feature>
<feature type="domain" description="Helicase C-terminal" evidence="6">
    <location>
        <begin position="278"/>
        <end position="432"/>
    </location>
</feature>